<dbReference type="SUPFAM" id="SSF51735">
    <property type="entry name" value="NAD(P)-binding Rossmann-fold domains"/>
    <property type="match status" value="1"/>
</dbReference>
<dbReference type="Gene3D" id="3.40.50.720">
    <property type="entry name" value="NAD(P)-binding Rossmann-like Domain"/>
    <property type="match status" value="1"/>
</dbReference>
<proteinExistence type="predicted"/>
<dbReference type="AlphaFoldDB" id="A0A198AJV1"/>
<dbReference type="InterPro" id="IPR000683">
    <property type="entry name" value="Gfo/Idh/MocA-like_OxRdtase_N"/>
</dbReference>
<name>A0A198AJV1_9BACL</name>
<keyword evidence="5" id="KW-1185">Reference proteome</keyword>
<dbReference type="STRING" id="1850517.A8708_31085"/>
<dbReference type="GO" id="GO:0000166">
    <property type="term" value="F:nucleotide binding"/>
    <property type="evidence" value="ECO:0007669"/>
    <property type="project" value="InterPro"/>
</dbReference>
<dbReference type="Gene3D" id="3.30.360.10">
    <property type="entry name" value="Dihydrodipicolinate Reductase, domain 2"/>
    <property type="match status" value="1"/>
</dbReference>
<protein>
    <submittedName>
        <fullName evidence="4">Oxidoreductase</fullName>
    </submittedName>
</protein>
<sequence length="338" mass="36632">MKVAMLSFWHVHAKDYAKLVNEHPDTEIVAIWDEIVERGQQEAEARGVAFYASLEELLANPEIEAVVVDTPTNLHRDVIIAAAQAGKHIFTEKVIAPTLHEVNEILAAVEKAGVTLTVSLPRLNSPSTLAIQDIIAKELIGQVTLVRTRLSHNGGISTTANPNGWLPQHFYNAEQCGGGALIDLGCHPMYLNRLLLGLPVAVSASYGYVTGREVEDNAVALLQYENGALGIVEAGFVNAFSPFVIEVHGTEGSILFSEHDGRVLLRTNKLEEASAQWVAYESIPDAKPTAFDQWVAHIQNGTKATENIGLAVDLTKLMEASNLSVASKSQVRLDSLTN</sequence>
<dbReference type="Pfam" id="PF01408">
    <property type="entry name" value="GFO_IDH_MocA"/>
    <property type="match status" value="1"/>
</dbReference>
<evidence type="ECO:0000313" key="5">
    <source>
        <dbReference type="Proteomes" id="UP000078454"/>
    </source>
</evidence>
<dbReference type="SUPFAM" id="SSF55347">
    <property type="entry name" value="Glyceraldehyde-3-phosphate dehydrogenase-like, C-terminal domain"/>
    <property type="match status" value="1"/>
</dbReference>
<evidence type="ECO:0000259" key="3">
    <source>
        <dbReference type="Pfam" id="PF22725"/>
    </source>
</evidence>
<dbReference type="RefSeq" id="WP_068662893.1">
    <property type="nucleotide sequence ID" value="NZ_LYPB01000049.1"/>
</dbReference>
<reference evidence="4 5" key="1">
    <citation type="submission" date="2016-05" db="EMBL/GenBank/DDBJ databases">
        <title>Paenibacillus sp. 1ZS3-15 nov., isolated from the rhizosphere soil.</title>
        <authorList>
            <person name="Zhang X.X."/>
            <person name="Zhang J."/>
        </authorList>
    </citation>
    <scope>NUCLEOTIDE SEQUENCE [LARGE SCALE GENOMIC DNA]</scope>
    <source>
        <strain evidence="4 5">1ZS3-15</strain>
    </source>
</reference>
<dbReference type="Pfam" id="PF22725">
    <property type="entry name" value="GFO_IDH_MocA_C3"/>
    <property type="match status" value="1"/>
</dbReference>
<accession>A0A198AJV1</accession>
<dbReference type="InterPro" id="IPR036291">
    <property type="entry name" value="NAD(P)-bd_dom_sf"/>
</dbReference>
<dbReference type="PANTHER" id="PTHR43818:SF11">
    <property type="entry name" value="BCDNA.GH03377"/>
    <property type="match status" value="1"/>
</dbReference>
<evidence type="ECO:0000256" key="1">
    <source>
        <dbReference type="ARBA" id="ARBA00023002"/>
    </source>
</evidence>
<gene>
    <name evidence="4" type="ORF">A8708_31085</name>
</gene>
<feature type="domain" description="GFO/IDH/MocA-like oxidoreductase" evidence="3">
    <location>
        <begin position="130"/>
        <end position="254"/>
    </location>
</feature>
<dbReference type="InterPro" id="IPR050463">
    <property type="entry name" value="Gfo/Idh/MocA_oxidrdct_glycsds"/>
</dbReference>
<comment type="caution">
    <text evidence="4">The sequence shown here is derived from an EMBL/GenBank/DDBJ whole genome shotgun (WGS) entry which is preliminary data.</text>
</comment>
<feature type="domain" description="Gfo/Idh/MocA-like oxidoreductase N-terminal" evidence="2">
    <location>
        <begin position="14"/>
        <end position="118"/>
    </location>
</feature>
<dbReference type="Proteomes" id="UP000078454">
    <property type="component" value="Unassembled WGS sequence"/>
</dbReference>
<dbReference type="PANTHER" id="PTHR43818">
    <property type="entry name" value="BCDNA.GH03377"/>
    <property type="match status" value="1"/>
</dbReference>
<dbReference type="EMBL" id="LYPB01000049">
    <property type="protein sequence ID" value="OAS21321.1"/>
    <property type="molecule type" value="Genomic_DNA"/>
</dbReference>
<dbReference type="GO" id="GO:0016491">
    <property type="term" value="F:oxidoreductase activity"/>
    <property type="evidence" value="ECO:0007669"/>
    <property type="project" value="UniProtKB-KW"/>
</dbReference>
<dbReference type="InterPro" id="IPR055170">
    <property type="entry name" value="GFO_IDH_MocA-like_dom"/>
</dbReference>
<keyword evidence="1" id="KW-0560">Oxidoreductase</keyword>
<organism evidence="4 5">
    <name type="scientific">Paenibacillus oryzisoli</name>
    <dbReference type="NCBI Taxonomy" id="1850517"/>
    <lineage>
        <taxon>Bacteria</taxon>
        <taxon>Bacillati</taxon>
        <taxon>Bacillota</taxon>
        <taxon>Bacilli</taxon>
        <taxon>Bacillales</taxon>
        <taxon>Paenibacillaceae</taxon>
        <taxon>Paenibacillus</taxon>
    </lineage>
</organism>
<evidence type="ECO:0000259" key="2">
    <source>
        <dbReference type="Pfam" id="PF01408"/>
    </source>
</evidence>
<evidence type="ECO:0000313" key="4">
    <source>
        <dbReference type="EMBL" id="OAS21321.1"/>
    </source>
</evidence>